<feature type="region of interest" description="Disordered" evidence="8">
    <location>
        <begin position="233"/>
        <end position="340"/>
    </location>
</feature>
<evidence type="ECO:0000313" key="11">
    <source>
        <dbReference type="Proteomes" id="UP000078046"/>
    </source>
</evidence>
<evidence type="ECO:0000256" key="1">
    <source>
        <dbReference type="ARBA" id="ARBA00000971"/>
    </source>
</evidence>
<dbReference type="InterPro" id="IPR020892">
    <property type="entry name" value="Cyclophilin-type_PPIase_CS"/>
</dbReference>
<evidence type="ECO:0000256" key="3">
    <source>
        <dbReference type="ARBA" id="ARBA00022729"/>
    </source>
</evidence>
<evidence type="ECO:0000313" key="10">
    <source>
        <dbReference type="EMBL" id="OAF70641.1"/>
    </source>
</evidence>
<name>A0A177BAS9_9BILA</name>
<dbReference type="GO" id="GO:0016018">
    <property type="term" value="F:cyclosporin A binding"/>
    <property type="evidence" value="ECO:0007669"/>
    <property type="project" value="TreeGrafter"/>
</dbReference>
<gene>
    <name evidence="10" type="ORF">A3Q56_01617</name>
</gene>
<comment type="function">
    <text evidence="6">PPIases accelerate the folding of proteins. It catalyzes the cis-trans isomerization of proline imidic peptide bonds in oligopeptides. Acts on the folding of rhodopsin RH1 and RH2 (but not RH3) and is required for visual transduction.</text>
</comment>
<organism evidence="10 11">
    <name type="scientific">Intoshia linei</name>
    <dbReference type="NCBI Taxonomy" id="1819745"/>
    <lineage>
        <taxon>Eukaryota</taxon>
        <taxon>Metazoa</taxon>
        <taxon>Spiralia</taxon>
        <taxon>Lophotrochozoa</taxon>
        <taxon>Mesozoa</taxon>
        <taxon>Orthonectida</taxon>
        <taxon>Rhopaluridae</taxon>
        <taxon>Intoshia</taxon>
    </lineage>
</organism>
<keyword evidence="11" id="KW-1185">Reference proteome</keyword>
<dbReference type="Proteomes" id="UP000078046">
    <property type="component" value="Unassembled WGS sequence"/>
</dbReference>
<dbReference type="AlphaFoldDB" id="A0A177BAS9"/>
<evidence type="ECO:0000256" key="5">
    <source>
        <dbReference type="ARBA" id="ARBA00023235"/>
    </source>
</evidence>
<dbReference type="GO" id="GO:0005739">
    <property type="term" value="C:mitochondrion"/>
    <property type="evidence" value="ECO:0007669"/>
    <property type="project" value="TreeGrafter"/>
</dbReference>
<dbReference type="EMBL" id="LWCA01000126">
    <property type="protein sequence ID" value="OAF70641.1"/>
    <property type="molecule type" value="Genomic_DNA"/>
</dbReference>
<evidence type="ECO:0000256" key="2">
    <source>
        <dbReference type="ARBA" id="ARBA00013194"/>
    </source>
</evidence>
<dbReference type="InterPro" id="IPR029000">
    <property type="entry name" value="Cyclophilin-like_dom_sf"/>
</dbReference>
<proteinExistence type="predicted"/>
<reference evidence="10 11" key="1">
    <citation type="submission" date="2016-04" db="EMBL/GenBank/DDBJ databases">
        <title>The genome of Intoshia linei affirms orthonectids as highly simplified spiralians.</title>
        <authorList>
            <person name="Mikhailov K.V."/>
            <person name="Slusarev G.S."/>
            <person name="Nikitin M.A."/>
            <person name="Logacheva M.D."/>
            <person name="Penin A."/>
            <person name="Aleoshin V."/>
            <person name="Panchin Y.V."/>
        </authorList>
    </citation>
    <scope>NUCLEOTIDE SEQUENCE [LARGE SCALE GENOMIC DNA]</scope>
    <source>
        <strain evidence="10">Intl2013</strain>
        <tissue evidence="10">Whole animal</tissue>
    </source>
</reference>
<keyword evidence="4" id="KW-0697">Rotamase</keyword>
<dbReference type="OrthoDB" id="407558at2759"/>
<evidence type="ECO:0000256" key="8">
    <source>
        <dbReference type="SAM" id="MobiDB-lite"/>
    </source>
</evidence>
<comment type="catalytic activity">
    <reaction evidence="1">
        <text>[protein]-peptidylproline (omega=180) = [protein]-peptidylproline (omega=0)</text>
        <dbReference type="Rhea" id="RHEA:16237"/>
        <dbReference type="Rhea" id="RHEA-COMP:10747"/>
        <dbReference type="Rhea" id="RHEA-COMP:10748"/>
        <dbReference type="ChEBI" id="CHEBI:83833"/>
        <dbReference type="ChEBI" id="CHEBI:83834"/>
        <dbReference type="EC" id="5.2.1.8"/>
    </reaction>
</comment>
<dbReference type="PROSITE" id="PS00170">
    <property type="entry name" value="CSA_PPIASE_1"/>
    <property type="match status" value="1"/>
</dbReference>
<dbReference type="EC" id="5.2.1.8" evidence="2"/>
<dbReference type="PANTHER" id="PTHR11071">
    <property type="entry name" value="PEPTIDYL-PROLYL CIS-TRANS ISOMERASE"/>
    <property type="match status" value="1"/>
</dbReference>
<dbReference type="Pfam" id="PF00160">
    <property type="entry name" value="Pro_isomerase"/>
    <property type="match status" value="1"/>
</dbReference>
<dbReference type="SUPFAM" id="SSF50891">
    <property type="entry name" value="Cyclophilin-like"/>
    <property type="match status" value="1"/>
</dbReference>
<sequence length="363" mass="42075">MSNNKYHRIKPRCYLEVSINDKIEGQIIVELFDNIVPKTCQNFISLCTGENDKKMSYLNCPFHRVIKDFMIQTGDFENGDGTGGQSIYGKIFNDENLSLKHDRPYLFSMANCGKNTNGSQFFITTVPTTHLDGIHVVFGHVITGEDLIRKIENTSTDDDDVPCKKIVISDCGQLIAKPKKKTNRYSKSVSRSVSKSEEESPVDDGSTLKFDEIPSIPENKFLKRIDIRDDVRHNSSRHYRQNRRDKDGVKIRGRGPVCYDKRERSVTPPHWRNDVKSCDRRQDNRHGRFMGRDVSPLRDNSYKTFTRRTNNRHDGRNSKSRSRSRSSSEPRRRNVDRYISPLRDDSYKSFTRNVKRISPSIEK</sequence>
<feature type="domain" description="PPIase cyclophilin-type" evidence="9">
    <location>
        <begin position="14"/>
        <end position="173"/>
    </location>
</feature>
<feature type="compositionally biased region" description="Basic and acidic residues" evidence="8">
    <location>
        <begin position="259"/>
        <end position="286"/>
    </location>
</feature>
<dbReference type="Gene3D" id="2.40.100.10">
    <property type="entry name" value="Cyclophilin-like"/>
    <property type="match status" value="1"/>
</dbReference>
<feature type="compositionally biased region" description="Basic and acidic residues" evidence="8">
    <location>
        <begin position="326"/>
        <end position="340"/>
    </location>
</feature>
<dbReference type="PRINTS" id="PR00153">
    <property type="entry name" value="CSAPPISMRASE"/>
</dbReference>
<feature type="region of interest" description="Disordered" evidence="8">
    <location>
        <begin position="179"/>
        <end position="211"/>
    </location>
</feature>
<keyword evidence="5" id="KW-0413">Isomerase</keyword>
<keyword evidence="3" id="KW-0732">Signal</keyword>
<evidence type="ECO:0000256" key="4">
    <source>
        <dbReference type="ARBA" id="ARBA00023110"/>
    </source>
</evidence>
<dbReference type="FunFam" id="2.40.100.10:FF:000019">
    <property type="entry name" value="Peptidyl-prolyl cis-trans isomerase"/>
    <property type="match status" value="1"/>
</dbReference>
<evidence type="ECO:0000256" key="7">
    <source>
        <dbReference type="ARBA" id="ARBA00070381"/>
    </source>
</evidence>
<accession>A0A177BAS9</accession>
<dbReference type="InterPro" id="IPR002130">
    <property type="entry name" value="Cyclophilin-type_PPIase_dom"/>
</dbReference>
<dbReference type="PANTHER" id="PTHR11071:SF565">
    <property type="entry name" value="MOCA-CYP, ISOFORM A"/>
    <property type="match status" value="1"/>
</dbReference>
<evidence type="ECO:0000256" key="6">
    <source>
        <dbReference type="ARBA" id="ARBA00056644"/>
    </source>
</evidence>
<dbReference type="PROSITE" id="PS50072">
    <property type="entry name" value="CSA_PPIASE_2"/>
    <property type="match status" value="1"/>
</dbReference>
<dbReference type="GO" id="GO:0003755">
    <property type="term" value="F:peptidyl-prolyl cis-trans isomerase activity"/>
    <property type="evidence" value="ECO:0007669"/>
    <property type="project" value="UniProtKB-KW"/>
</dbReference>
<evidence type="ECO:0000259" key="9">
    <source>
        <dbReference type="PROSITE" id="PS50072"/>
    </source>
</evidence>
<protein>
    <recommendedName>
        <fullName evidence="7">Peptidyl-prolyl cis-trans isomerase, rhodopsin-specific isozyme</fullName>
        <ecNumber evidence="2">5.2.1.8</ecNumber>
    </recommendedName>
</protein>
<comment type="caution">
    <text evidence="10">The sequence shown here is derived from an EMBL/GenBank/DDBJ whole genome shotgun (WGS) entry which is preliminary data.</text>
</comment>
<dbReference type="GO" id="GO:0006457">
    <property type="term" value="P:protein folding"/>
    <property type="evidence" value="ECO:0007669"/>
    <property type="project" value="InterPro"/>
</dbReference>